<dbReference type="PROSITE" id="PS51462">
    <property type="entry name" value="NUDIX"/>
    <property type="match status" value="1"/>
</dbReference>
<gene>
    <name evidence="4" type="ORF">IAD49_03340</name>
</gene>
<dbReference type="InterPro" id="IPR000086">
    <property type="entry name" value="NUDIX_hydrolase_dom"/>
</dbReference>
<dbReference type="GO" id="GO:0016787">
    <property type="term" value="F:hydrolase activity"/>
    <property type="evidence" value="ECO:0007669"/>
    <property type="project" value="UniProtKB-KW"/>
</dbReference>
<dbReference type="EMBL" id="DVML01000020">
    <property type="protein sequence ID" value="HIU22597.1"/>
    <property type="molecule type" value="Genomic_DNA"/>
</dbReference>
<comment type="caution">
    <text evidence="4">The sequence shown here is derived from an EMBL/GenBank/DDBJ whole genome shotgun (WGS) entry which is preliminary data.</text>
</comment>
<name>A0A9D1L417_9BACT</name>
<evidence type="ECO:0000259" key="3">
    <source>
        <dbReference type="PROSITE" id="PS51462"/>
    </source>
</evidence>
<dbReference type="InterPro" id="IPR020476">
    <property type="entry name" value="Nudix_hydrolase"/>
</dbReference>
<sequence>MKKEIGVLIYNDQHDILIQKRSANKRSYPNRWALLHGHVEAGETVEVAAVRECKEELGIEVEMSELHPFTTIENSETHATYYFYVRCNKNEADFILQEEELSQVKWCSINDVIDMIKNHGETIVYKEDKIELFQSFQKKLEQLK</sequence>
<reference evidence="4" key="2">
    <citation type="journal article" date="2021" name="PeerJ">
        <title>Extensive microbial diversity within the chicken gut microbiome revealed by metagenomics and culture.</title>
        <authorList>
            <person name="Gilroy R."/>
            <person name="Ravi A."/>
            <person name="Getino M."/>
            <person name="Pursley I."/>
            <person name="Horton D.L."/>
            <person name="Alikhan N.F."/>
            <person name="Baker D."/>
            <person name="Gharbi K."/>
            <person name="Hall N."/>
            <person name="Watson M."/>
            <person name="Adriaenssens E.M."/>
            <person name="Foster-Nyarko E."/>
            <person name="Jarju S."/>
            <person name="Secka A."/>
            <person name="Antonio M."/>
            <person name="Oren A."/>
            <person name="Chaudhuri R.R."/>
            <person name="La Ragione R."/>
            <person name="Hildebrand F."/>
            <person name="Pallen M.J."/>
        </authorList>
    </citation>
    <scope>NUCLEOTIDE SEQUENCE</scope>
    <source>
        <strain evidence="4">CHK197-8231</strain>
    </source>
</reference>
<dbReference type="PRINTS" id="PR00502">
    <property type="entry name" value="NUDIXFAMILY"/>
</dbReference>
<comment type="cofactor">
    <cofactor evidence="1">
        <name>Mg(2+)</name>
        <dbReference type="ChEBI" id="CHEBI:18420"/>
    </cofactor>
</comment>
<evidence type="ECO:0000313" key="4">
    <source>
        <dbReference type="EMBL" id="HIU22597.1"/>
    </source>
</evidence>
<dbReference type="Gene3D" id="3.90.79.10">
    <property type="entry name" value="Nucleoside Triphosphate Pyrophosphohydrolase"/>
    <property type="match status" value="1"/>
</dbReference>
<evidence type="ECO:0000313" key="5">
    <source>
        <dbReference type="Proteomes" id="UP000824087"/>
    </source>
</evidence>
<dbReference type="SUPFAM" id="SSF55811">
    <property type="entry name" value="Nudix"/>
    <property type="match status" value="1"/>
</dbReference>
<feature type="domain" description="Nudix hydrolase" evidence="3">
    <location>
        <begin position="1"/>
        <end position="130"/>
    </location>
</feature>
<dbReference type="Proteomes" id="UP000824087">
    <property type="component" value="Unassembled WGS sequence"/>
</dbReference>
<dbReference type="InterPro" id="IPR015797">
    <property type="entry name" value="NUDIX_hydrolase-like_dom_sf"/>
</dbReference>
<reference evidence="4" key="1">
    <citation type="submission" date="2020-10" db="EMBL/GenBank/DDBJ databases">
        <authorList>
            <person name="Gilroy R."/>
        </authorList>
    </citation>
    <scope>NUCLEOTIDE SEQUENCE</scope>
    <source>
        <strain evidence="4">CHK197-8231</strain>
    </source>
</reference>
<dbReference type="Pfam" id="PF00293">
    <property type="entry name" value="NUDIX"/>
    <property type="match status" value="1"/>
</dbReference>
<protein>
    <submittedName>
        <fullName evidence="4">NUDIX domain-containing protein</fullName>
    </submittedName>
</protein>
<proteinExistence type="predicted"/>
<keyword evidence="2" id="KW-0378">Hydrolase</keyword>
<dbReference type="PANTHER" id="PTHR43046">
    <property type="entry name" value="GDP-MANNOSE MANNOSYL HYDROLASE"/>
    <property type="match status" value="1"/>
</dbReference>
<accession>A0A9D1L417</accession>
<dbReference type="AlphaFoldDB" id="A0A9D1L417"/>
<evidence type="ECO:0000256" key="1">
    <source>
        <dbReference type="ARBA" id="ARBA00001946"/>
    </source>
</evidence>
<evidence type="ECO:0000256" key="2">
    <source>
        <dbReference type="ARBA" id="ARBA00022801"/>
    </source>
</evidence>
<dbReference type="PANTHER" id="PTHR43046:SF14">
    <property type="entry name" value="MUTT_NUDIX FAMILY PROTEIN"/>
    <property type="match status" value="1"/>
</dbReference>
<organism evidence="4 5">
    <name type="scientific">Candidatus Fimihabitans intestinipullorum</name>
    <dbReference type="NCBI Taxonomy" id="2840820"/>
    <lineage>
        <taxon>Bacteria</taxon>
        <taxon>Bacillati</taxon>
        <taxon>Mycoplasmatota</taxon>
        <taxon>Mycoplasmatota incertae sedis</taxon>
        <taxon>Candidatus Fimihabitans</taxon>
    </lineage>
</organism>